<proteinExistence type="predicted"/>
<dbReference type="EMBL" id="QLMC01000017">
    <property type="protein sequence ID" value="RAJ90010.1"/>
    <property type="molecule type" value="Genomic_DNA"/>
</dbReference>
<dbReference type="AlphaFoldDB" id="A0A327WH53"/>
<comment type="caution">
    <text evidence="1">The sequence shown here is derived from an EMBL/GenBank/DDBJ whole genome shotgun (WGS) entry which is preliminary data.</text>
</comment>
<evidence type="ECO:0000313" key="1">
    <source>
        <dbReference type="EMBL" id="RAJ90010.1"/>
    </source>
</evidence>
<protein>
    <submittedName>
        <fullName evidence="1">Uncharacterized protein</fullName>
    </submittedName>
</protein>
<keyword evidence="2" id="KW-1185">Reference proteome</keyword>
<reference evidence="1 2" key="1">
    <citation type="submission" date="2018-06" db="EMBL/GenBank/DDBJ databases">
        <title>Genomic Encyclopedia of Archaeal and Bacterial Type Strains, Phase II (KMG-II): from individual species to whole genera.</title>
        <authorList>
            <person name="Goeker M."/>
        </authorList>
    </citation>
    <scope>NUCLEOTIDE SEQUENCE [LARGE SCALE GENOMIC DNA]</scope>
    <source>
        <strain evidence="1 2">DSM 21851</strain>
    </source>
</reference>
<dbReference type="Proteomes" id="UP000248790">
    <property type="component" value="Unassembled WGS sequence"/>
</dbReference>
<dbReference type="Gene3D" id="3.90.180.10">
    <property type="entry name" value="Medium-chain alcohol dehydrogenases, catalytic domain"/>
    <property type="match status" value="1"/>
</dbReference>
<sequence length="85" mass="9287">MNKALTFRMGLQHGQRCISRLLEHLQKGELTSSFMLTHKMSLDEGMTGYDLFKNAGCFCSAIAGLTPCKADGPPCKESILNHAAI</sequence>
<dbReference type="Gene3D" id="3.40.50.720">
    <property type="entry name" value="NAD(P)-binding Rossmann-like Domain"/>
    <property type="match status" value="1"/>
</dbReference>
<organism evidence="1 2">
    <name type="scientific">Larkinella arboricola</name>
    <dbReference type="NCBI Taxonomy" id="643671"/>
    <lineage>
        <taxon>Bacteria</taxon>
        <taxon>Pseudomonadati</taxon>
        <taxon>Bacteroidota</taxon>
        <taxon>Cytophagia</taxon>
        <taxon>Cytophagales</taxon>
        <taxon>Spirosomataceae</taxon>
        <taxon>Larkinella</taxon>
    </lineage>
</organism>
<dbReference type="RefSeq" id="WP_229310861.1">
    <property type="nucleotide sequence ID" value="NZ_QLMC01000017.1"/>
</dbReference>
<name>A0A327WH53_LARAB</name>
<evidence type="ECO:0000313" key="2">
    <source>
        <dbReference type="Proteomes" id="UP000248790"/>
    </source>
</evidence>
<accession>A0A327WH53</accession>
<gene>
    <name evidence="1" type="ORF">LX87_05576</name>
</gene>